<sequence>MMRPLKLNLSCWFQLLDFRVLVLLQVPHLPLYQMAGAGSKRKWDEEGNEILIRPNKASRFSSGATIGAAIVEAENELEIEVDENDNKEELKIKLKGLLREKNDVFNSENPEEDQIKLGDPGWKARYYEEKFSAKTPEEIETIQRDVVLRYPE</sequence>
<evidence type="ECO:0000256" key="1">
    <source>
        <dbReference type="SAM" id="Coils"/>
    </source>
</evidence>
<organism evidence="4 5">
    <name type="scientific">Punica granatum</name>
    <name type="common">Pomegranate</name>
    <dbReference type="NCBI Taxonomy" id="22663"/>
    <lineage>
        <taxon>Eukaryota</taxon>
        <taxon>Viridiplantae</taxon>
        <taxon>Streptophyta</taxon>
        <taxon>Embryophyta</taxon>
        <taxon>Tracheophyta</taxon>
        <taxon>Spermatophyta</taxon>
        <taxon>Magnoliopsida</taxon>
        <taxon>eudicotyledons</taxon>
        <taxon>Gunneridae</taxon>
        <taxon>Pentapetalae</taxon>
        <taxon>rosids</taxon>
        <taxon>malvids</taxon>
        <taxon>Myrtales</taxon>
        <taxon>Lythraceae</taxon>
        <taxon>Punica</taxon>
    </lineage>
</organism>
<reference evidence="5" key="2">
    <citation type="submission" date="2025-08" db="UniProtKB">
        <authorList>
            <consortium name="RefSeq"/>
        </authorList>
    </citation>
    <scope>IDENTIFICATION</scope>
    <source>
        <tissue evidence="5">Leaf</tissue>
    </source>
</reference>
<dbReference type="AlphaFoldDB" id="A0A6P8E1J6"/>
<dbReference type="OrthoDB" id="1742999at2759"/>
<protein>
    <submittedName>
        <fullName evidence="5">5'-3' exoribonuclease 3-like</fullName>
    </submittedName>
</protein>
<dbReference type="GeneID" id="116213086"/>
<keyword evidence="2" id="KW-0732">Signal</keyword>
<feature type="domain" description="Xrn1 helical" evidence="3">
    <location>
        <begin position="70"/>
        <end position="150"/>
    </location>
</feature>
<keyword evidence="4" id="KW-1185">Reference proteome</keyword>
<feature type="chain" id="PRO_5027966673" evidence="2">
    <location>
        <begin position="25"/>
        <end position="152"/>
    </location>
</feature>
<accession>A0A6P8E1J6</accession>
<reference evidence="4" key="1">
    <citation type="journal article" date="2020" name="Plant Biotechnol. J.">
        <title>The pomegranate (Punica granatum L.) draft genome dissects genetic divergence between soft- and hard-seeded cultivars.</title>
        <authorList>
            <person name="Luo X."/>
            <person name="Li H."/>
            <person name="Wu Z."/>
            <person name="Yao W."/>
            <person name="Zhao P."/>
            <person name="Cao D."/>
            <person name="Yu H."/>
            <person name="Li K."/>
            <person name="Poudel K."/>
            <person name="Zhao D."/>
            <person name="Zhang F."/>
            <person name="Xia X."/>
            <person name="Chen L."/>
            <person name="Wang Q."/>
            <person name="Jing D."/>
            <person name="Cao S."/>
        </authorList>
    </citation>
    <scope>NUCLEOTIDE SEQUENCE [LARGE SCALE GENOMIC DNA]</scope>
    <source>
        <strain evidence="4">cv. Tunisia</strain>
    </source>
</reference>
<proteinExistence type="predicted"/>
<gene>
    <name evidence="5" type="primary">LOC116213086</name>
</gene>
<dbReference type="RefSeq" id="XP_031403757.1">
    <property type="nucleotide sequence ID" value="XM_031547897.1"/>
</dbReference>
<feature type="signal peptide" evidence="2">
    <location>
        <begin position="1"/>
        <end position="24"/>
    </location>
</feature>
<dbReference type="InterPro" id="IPR041412">
    <property type="entry name" value="Xrn1_helical"/>
</dbReference>
<dbReference type="Pfam" id="PF17846">
    <property type="entry name" value="XRN_M"/>
    <property type="match status" value="1"/>
</dbReference>
<evidence type="ECO:0000313" key="4">
    <source>
        <dbReference type="Proteomes" id="UP000515151"/>
    </source>
</evidence>
<keyword evidence="1" id="KW-0175">Coiled coil</keyword>
<evidence type="ECO:0000259" key="3">
    <source>
        <dbReference type="Pfam" id="PF17846"/>
    </source>
</evidence>
<evidence type="ECO:0000313" key="5">
    <source>
        <dbReference type="RefSeq" id="XP_031403757.1"/>
    </source>
</evidence>
<dbReference type="Proteomes" id="UP000515151">
    <property type="component" value="Chromosome 7"/>
</dbReference>
<name>A0A6P8E1J6_PUNGR</name>
<feature type="coiled-coil region" evidence="1">
    <location>
        <begin position="70"/>
        <end position="100"/>
    </location>
</feature>
<evidence type="ECO:0000256" key="2">
    <source>
        <dbReference type="SAM" id="SignalP"/>
    </source>
</evidence>